<protein>
    <submittedName>
        <fullName evidence="1">Uncharacterized protein</fullName>
    </submittedName>
</protein>
<name>A0A2M9X9M5_9LEPT</name>
<comment type="caution">
    <text evidence="1">The sequence shown here is derived from an EMBL/GenBank/DDBJ whole genome shotgun (WGS) entry which is preliminary data.</text>
</comment>
<dbReference type="AlphaFoldDB" id="A0A2M9X9M5"/>
<organism evidence="1 2">
    <name type="scientific">Leptospira hartskeerlii</name>
    <dbReference type="NCBI Taxonomy" id="2023177"/>
    <lineage>
        <taxon>Bacteria</taxon>
        <taxon>Pseudomonadati</taxon>
        <taxon>Spirochaetota</taxon>
        <taxon>Spirochaetia</taxon>
        <taxon>Leptospirales</taxon>
        <taxon>Leptospiraceae</taxon>
        <taxon>Leptospira</taxon>
    </lineage>
</organism>
<dbReference type="Proteomes" id="UP000232196">
    <property type="component" value="Unassembled WGS sequence"/>
</dbReference>
<dbReference type="EMBL" id="NPDN01000008">
    <property type="protein sequence ID" value="PJZ24398.1"/>
    <property type="molecule type" value="Genomic_DNA"/>
</dbReference>
<evidence type="ECO:0000313" key="1">
    <source>
        <dbReference type="EMBL" id="PJZ24398.1"/>
    </source>
</evidence>
<dbReference type="RefSeq" id="WP_100707601.1">
    <property type="nucleotide sequence ID" value="NZ_NPDL01000007.1"/>
</dbReference>
<dbReference type="OrthoDB" id="337711at2"/>
<sequence>MSALELLKKFPESILNRDENSWLGKLWKIISAEFDEIEIQLQAIKDLEHIYLASGVNLDQLGSLVNETREPGYDDDVYRLFILIAISKRLAKGTLPEIIEIGKNVAGLETGAAFIPKEFYLDSELVLDDQGVLDGNDPLDPDEKRPASFVIEIEGEVDFLKVPTLLAKAVDLIRPAGVYAKTKIRFVFLDSREGTRTKRTKTWDGTGFFDGLTYWNPQANYIIDEAAIGSGGNIIPLPSSGQLENELVRKPVRIQPLPDGTREYTIGIGFTEENGENINEIVYLSDGTSIFKDTFPDKPKNSTIIYDFKLREVPL</sequence>
<keyword evidence="2" id="KW-1185">Reference proteome</keyword>
<gene>
    <name evidence="1" type="ORF">CH357_15065</name>
</gene>
<accession>A0A2M9X9M5</accession>
<reference evidence="1 2" key="1">
    <citation type="submission" date="2017-07" db="EMBL/GenBank/DDBJ databases">
        <title>Leptospira spp. isolated from tropical soils.</title>
        <authorList>
            <person name="Thibeaux R."/>
            <person name="Iraola G."/>
            <person name="Ferres I."/>
            <person name="Bierque E."/>
            <person name="Girault D."/>
            <person name="Soupe-Gilbert M.-E."/>
            <person name="Picardeau M."/>
            <person name="Goarant C."/>
        </authorList>
    </citation>
    <scope>NUCLEOTIDE SEQUENCE [LARGE SCALE GENOMIC DNA]</scope>
    <source>
        <strain evidence="1 2">MCA1-C-A1</strain>
    </source>
</reference>
<proteinExistence type="predicted"/>
<evidence type="ECO:0000313" key="2">
    <source>
        <dbReference type="Proteomes" id="UP000232196"/>
    </source>
</evidence>